<gene>
    <name evidence="2" type="ORF">B0H15DRAFT_455558</name>
</gene>
<evidence type="ECO:0000256" key="1">
    <source>
        <dbReference type="SAM" id="MobiDB-lite"/>
    </source>
</evidence>
<feature type="compositionally biased region" description="Basic and acidic residues" evidence="1">
    <location>
        <begin position="54"/>
        <end position="63"/>
    </location>
</feature>
<accession>A0AAD6UGF9</accession>
<evidence type="ECO:0000313" key="2">
    <source>
        <dbReference type="EMBL" id="KAJ7100618.1"/>
    </source>
</evidence>
<proteinExistence type="predicted"/>
<organism evidence="2 3">
    <name type="scientific">Mycena belliarum</name>
    <dbReference type="NCBI Taxonomy" id="1033014"/>
    <lineage>
        <taxon>Eukaryota</taxon>
        <taxon>Fungi</taxon>
        <taxon>Dikarya</taxon>
        <taxon>Basidiomycota</taxon>
        <taxon>Agaricomycotina</taxon>
        <taxon>Agaricomycetes</taxon>
        <taxon>Agaricomycetidae</taxon>
        <taxon>Agaricales</taxon>
        <taxon>Marasmiineae</taxon>
        <taxon>Mycenaceae</taxon>
        <taxon>Mycena</taxon>
    </lineage>
</organism>
<keyword evidence="3" id="KW-1185">Reference proteome</keyword>
<dbReference type="Proteomes" id="UP001222325">
    <property type="component" value="Unassembled WGS sequence"/>
</dbReference>
<dbReference type="AlphaFoldDB" id="A0AAD6UGF9"/>
<feature type="region of interest" description="Disordered" evidence="1">
    <location>
        <begin position="27"/>
        <end position="71"/>
    </location>
</feature>
<comment type="caution">
    <text evidence="2">The sequence shown here is derived from an EMBL/GenBank/DDBJ whole genome shotgun (WGS) entry which is preliminary data.</text>
</comment>
<sequence>MFNSRREFVPYYRSAPMYPHQRQIDTSLSRPRQNAAAPDSICQRPELNLPPSLSRREFPREPEPQNPYATGNLVDALAQPPSGPLNGVARPVRPRKATHRLSDSRHPSLPTRVDAAARAASLAARQQAARERAATFATLPPPITQGELIMWQNLIMQWELAPPLMHVAPVSNPRQPLGVVPLPRDYVLVPLQPSPGHTAQCRYLQAGPSGARPQDRGIYHLLHEQPAPAESWSGESSLAEWDGR</sequence>
<name>A0AAD6UGF9_9AGAR</name>
<dbReference type="EMBL" id="JARJCN010000005">
    <property type="protein sequence ID" value="KAJ7100618.1"/>
    <property type="molecule type" value="Genomic_DNA"/>
</dbReference>
<protein>
    <submittedName>
        <fullName evidence="2">Uncharacterized protein</fullName>
    </submittedName>
</protein>
<evidence type="ECO:0000313" key="3">
    <source>
        <dbReference type="Proteomes" id="UP001222325"/>
    </source>
</evidence>
<reference evidence="2" key="1">
    <citation type="submission" date="2023-03" db="EMBL/GenBank/DDBJ databases">
        <title>Massive genome expansion in bonnet fungi (Mycena s.s.) driven by repeated elements and novel gene families across ecological guilds.</title>
        <authorList>
            <consortium name="Lawrence Berkeley National Laboratory"/>
            <person name="Harder C.B."/>
            <person name="Miyauchi S."/>
            <person name="Viragh M."/>
            <person name="Kuo A."/>
            <person name="Thoen E."/>
            <person name="Andreopoulos B."/>
            <person name="Lu D."/>
            <person name="Skrede I."/>
            <person name="Drula E."/>
            <person name="Henrissat B."/>
            <person name="Morin E."/>
            <person name="Kohler A."/>
            <person name="Barry K."/>
            <person name="LaButti K."/>
            <person name="Morin E."/>
            <person name="Salamov A."/>
            <person name="Lipzen A."/>
            <person name="Mereny Z."/>
            <person name="Hegedus B."/>
            <person name="Baldrian P."/>
            <person name="Stursova M."/>
            <person name="Weitz H."/>
            <person name="Taylor A."/>
            <person name="Grigoriev I.V."/>
            <person name="Nagy L.G."/>
            <person name="Martin F."/>
            <person name="Kauserud H."/>
        </authorList>
    </citation>
    <scope>NUCLEOTIDE SEQUENCE</scope>
    <source>
        <strain evidence="2">CBHHK173m</strain>
    </source>
</reference>
<feature type="region of interest" description="Disordered" evidence="1">
    <location>
        <begin position="225"/>
        <end position="244"/>
    </location>
</feature>